<dbReference type="AlphaFoldDB" id="A0A166BHN5"/>
<accession>A0A166BHN5</accession>
<keyword evidence="2" id="KW-1185">Reference proteome</keyword>
<evidence type="ECO:0000313" key="2">
    <source>
        <dbReference type="Proteomes" id="UP000077428"/>
    </source>
</evidence>
<dbReference type="InterPro" id="IPR036412">
    <property type="entry name" value="HAD-like_sf"/>
</dbReference>
<comment type="caution">
    <text evidence="1">The sequence shown here is derived from an EMBL/GenBank/DDBJ whole genome shotgun (WGS) entry which is preliminary data.</text>
</comment>
<sequence length="348" mass="40044">MFKKSFITDCEGPLTLNDNAFELSKYFIDDGANLFRTLSLYDDFLVDIVKKENYKAGNTLKLILPFFALRNLKNKDLIEFSQNNICTVPDAKLLLNYLKEAMNIYIVSTSYTQYIEAVSKYMEVPFENTFYTDVDMDSLSLNEDEINKLKNFQDQIIQNQGDYELYDDIFFNQIANMDICEKIKDVEIVGGPGKKFAIDKIIKRDNININGILYIGDSITDVEPLEFAKLNNGVSISFNGNEYPLKVAQIAIVSKSAIATAVIANIYAENDKNVVLNFIREYNENKNLKELFNDYNINIKIKDRFFEVFNNENYPIIQIINDKNFDEILKASKSMRNNIRGQDIGELG</sequence>
<evidence type="ECO:0000313" key="1">
    <source>
        <dbReference type="EMBL" id="KZX13363.1"/>
    </source>
</evidence>
<reference evidence="2" key="1">
    <citation type="journal article" date="2016" name="Genome Announc.">
        <title>Draft Genome Sequences of Methanobrevibacter curvatus DSM11111, Methanobrevibacter cuticularis DSM11139, Methanobrevibacter filiformis DSM11501, and Methanobrevibacter oralis DSM7256.</title>
        <authorList>
            <person name="Poehlein A."/>
            <person name="Seedorf H."/>
        </authorList>
    </citation>
    <scope>NUCLEOTIDE SEQUENCE [LARGE SCALE GENOMIC DNA]</scope>
    <source>
        <strain evidence="2">DSM 7256 / JCM 30027 / ZR</strain>
    </source>
</reference>
<gene>
    <name evidence="1" type="ORF">MBORA_06610</name>
</gene>
<name>A0A166BHN5_METOA</name>
<dbReference type="EMBL" id="LWMU01000051">
    <property type="protein sequence ID" value="KZX13363.1"/>
    <property type="molecule type" value="Genomic_DNA"/>
</dbReference>
<dbReference type="InterPro" id="IPR023214">
    <property type="entry name" value="HAD_sf"/>
</dbReference>
<dbReference type="SUPFAM" id="SSF56784">
    <property type="entry name" value="HAD-like"/>
    <property type="match status" value="1"/>
</dbReference>
<dbReference type="PATRIC" id="fig|66851.6.peg.728"/>
<dbReference type="Proteomes" id="UP000077428">
    <property type="component" value="Unassembled WGS sequence"/>
</dbReference>
<protein>
    <submittedName>
        <fullName evidence="1">Haloacid dehalogenase-like hydrolase</fullName>
    </submittedName>
</protein>
<dbReference type="Gene3D" id="3.40.50.1000">
    <property type="entry name" value="HAD superfamily/HAD-like"/>
    <property type="match status" value="1"/>
</dbReference>
<proteinExistence type="predicted"/>
<dbReference type="Gene3D" id="1.10.3870.10">
    <property type="entry name" value="AF1437-like domain superfamily"/>
    <property type="match status" value="1"/>
</dbReference>
<dbReference type="OrthoDB" id="359083at2157"/>
<organism evidence="1 2">
    <name type="scientific">Methanobrevibacter oralis</name>
    <dbReference type="NCBI Taxonomy" id="66851"/>
    <lineage>
        <taxon>Archaea</taxon>
        <taxon>Methanobacteriati</taxon>
        <taxon>Methanobacteriota</taxon>
        <taxon>Methanomada group</taxon>
        <taxon>Methanobacteria</taxon>
        <taxon>Methanobacteriales</taxon>
        <taxon>Methanobacteriaceae</taxon>
        <taxon>Methanobrevibacter</taxon>
    </lineage>
</organism>
<dbReference type="GO" id="GO:0016787">
    <property type="term" value="F:hydrolase activity"/>
    <property type="evidence" value="ECO:0007669"/>
    <property type="project" value="UniProtKB-KW"/>
</dbReference>
<dbReference type="RefSeq" id="WP_042693075.1">
    <property type="nucleotide sequence ID" value="NZ_CABMAB010000018.1"/>
</dbReference>
<dbReference type="STRING" id="66851.MBORA_06610"/>